<evidence type="ECO:0000313" key="3">
    <source>
        <dbReference type="Proteomes" id="UP000711178"/>
    </source>
</evidence>
<dbReference type="GeneID" id="89685730"/>
<accession>A0ABS7FG45</accession>
<keyword evidence="1" id="KW-0175">Coiled coil</keyword>
<proteinExistence type="predicted"/>
<keyword evidence="3" id="KW-1185">Reference proteome</keyword>
<dbReference type="RefSeq" id="WP_043573544.1">
    <property type="nucleotide sequence ID" value="NZ_CP142381.1"/>
</dbReference>
<comment type="caution">
    <text evidence="2">The sequence shown here is derived from an EMBL/GenBank/DDBJ whole genome shotgun (WGS) entry which is preliminary data.</text>
</comment>
<evidence type="ECO:0000313" key="2">
    <source>
        <dbReference type="EMBL" id="MBW8289056.1"/>
    </source>
</evidence>
<protein>
    <recommendedName>
        <fullName evidence="4">Transposase</fullName>
    </recommendedName>
</protein>
<dbReference type="Proteomes" id="UP000711178">
    <property type="component" value="Unassembled WGS sequence"/>
</dbReference>
<evidence type="ECO:0008006" key="4">
    <source>
        <dbReference type="Google" id="ProtNLM"/>
    </source>
</evidence>
<name>A0ABS7FG45_9NEIS</name>
<reference evidence="2 3" key="1">
    <citation type="submission" date="2021-05" db="EMBL/GenBank/DDBJ databases">
        <title>Draft Whole Genome Sequencing Of Biosensor Chromobacterium violaceum Strain CV026 Reveals A Regulatory RNA In Chromobacterium violaceum Phenotype Regulatory Network.</title>
        <authorList>
            <person name="Hong K.W."/>
            <person name="Chan K.G."/>
            <person name="Chang C.-Y."/>
        </authorList>
    </citation>
    <scope>NUCLEOTIDE SEQUENCE [LARGE SCALE GENOMIC DNA]</scope>
    <source>
        <strain evidence="2 3">ATCC 31532</strain>
    </source>
</reference>
<sequence length="83" mass="9517">MNTHISTMRYAMQIAVLAQLLEQRERQIEQLATVISIKDEQLATQNSAAMEYVARCNELEARNSELARQRDLLALEAQERRAA</sequence>
<gene>
    <name evidence="2" type="ORF">KIF53_15590</name>
</gene>
<organism evidence="2 3">
    <name type="scientific">Chromobacterium subtsugae</name>
    <dbReference type="NCBI Taxonomy" id="251747"/>
    <lineage>
        <taxon>Bacteria</taxon>
        <taxon>Pseudomonadati</taxon>
        <taxon>Pseudomonadota</taxon>
        <taxon>Betaproteobacteria</taxon>
        <taxon>Neisseriales</taxon>
        <taxon>Chromobacteriaceae</taxon>
        <taxon>Chromobacterium</taxon>
    </lineage>
</organism>
<feature type="coiled-coil region" evidence="1">
    <location>
        <begin position="49"/>
        <end position="76"/>
    </location>
</feature>
<evidence type="ECO:0000256" key="1">
    <source>
        <dbReference type="SAM" id="Coils"/>
    </source>
</evidence>
<dbReference type="EMBL" id="JAHDTB010000014">
    <property type="protein sequence ID" value="MBW8289056.1"/>
    <property type="molecule type" value="Genomic_DNA"/>
</dbReference>